<proteinExistence type="predicted"/>
<evidence type="ECO:0000313" key="3">
    <source>
        <dbReference type="Proteomes" id="UP000582231"/>
    </source>
</evidence>
<organism evidence="2 3">
    <name type="scientific">Nocardioides kongjuensis</name>
    <dbReference type="NCBI Taxonomy" id="349522"/>
    <lineage>
        <taxon>Bacteria</taxon>
        <taxon>Bacillati</taxon>
        <taxon>Actinomycetota</taxon>
        <taxon>Actinomycetes</taxon>
        <taxon>Propionibacteriales</taxon>
        <taxon>Nocardioidaceae</taxon>
        <taxon>Nocardioides</taxon>
    </lineage>
</organism>
<dbReference type="RefSeq" id="WP_179727896.1">
    <property type="nucleotide sequence ID" value="NZ_BAABEF010000001.1"/>
</dbReference>
<dbReference type="InterPro" id="IPR051207">
    <property type="entry name" value="ComplexI_NDUFA9_subunit"/>
</dbReference>
<dbReference type="EMBL" id="JACCBF010000001">
    <property type="protein sequence ID" value="NYD31609.1"/>
    <property type="molecule type" value="Genomic_DNA"/>
</dbReference>
<evidence type="ECO:0000313" key="2">
    <source>
        <dbReference type="EMBL" id="NYD31609.1"/>
    </source>
</evidence>
<dbReference type="AlphaFoldDB" id="A0A852RLT1"/>
<evidence type="ECO:0000259" key="1">
    <source>
        <dbReference type="Pfam" id="PF13460"/>
    </source>
</evidence>
<dbReference type="PANTHER" id="PTHR12126:SF11">
    <property type="entry name" value="NADH DEHYDROGENASE [UBIQUINONE] 1 ALPHA SUBCOMPLEX SUBUNIT 9, MITOCHONDRIAL"/>
    <property type="match status" value="1"/>
</dbReference>
<sequence>MSASTAPVLVAGGTGFVGSRLVTALVEQGREVRVMTRHPDRYRGPGTPVHGDVSDPATLDGPLDGCAAAYYLVHSLGHDDFETRDARAAQTFGTRAARAGLEQLVYLGGLGRDGDDLSAHLRSRREVESLLGAGGVPVTVLRAGIVVGHGGISWEITRQLVEHLPAMVTPRWVRTRTQPIAVADVVRYLVGVLGHPDAVGRVFEIGGPDVLEYAEMLGRVAAVEGRRLPILPVPLLTPGLSSRWLALVTDVDVRAGRNLVDSMVNEVVVTDTSVRDVVPFQPMTYDDAVRMALMERAAAR</sequence>
<dbReference type="Gene3D" id="3.40.50.720">
    <property type="entry name" value="NAD(P)-binding Rossmann-like Domain"/>
    <property type="match status" value="1"/>
</dbReference>
<feature type="domain" description="NAD(P)-binding" evidence="1">
    <location>
        <begin position="12"/>
        <end position="157"/>
    </location>
</feature>
<dbReference type="GO" id="GO:0044877">
    <property type="term" value="F:protein-containing complex binding"/>
    <property type="evidence" value="ECO:0007669"/>
    <property type="project" value="TreeGrafter"/>
</dbReference>
<reference evidence="2 3" key="1">
    <citation type="submission" date="2020-07" db="EMBL/GenBank/DDBJ databases">
        <title>Sequencing the genomes of 1000 actinobacteria strains.</title>
        <authorList>
            <person name="Klenk H.-P."/>
        </authorList>
    </citation>
    <scope>NUCLEOTIDE SEQUENCE [LARGE SCALE GENOMIC DNA]</scope>
    <source>
        <strain evidence="2 3">DSM 19082</strain>
    </source>
</reference>
<name>A0A852RLT1_9ACTN</name>
<protein>
    <submittedName>
        <fullName evidence="2">Uncharacterized protein YbjT (DUF2867 family)</fullName>
    </submittedName>
</protein>
<accession>A0A852RLT1</accession>
<keyword evidence="3" id="KW-1185">Reference proteome</keyword>
<gene>
    <name evidence="2" type="ORF">BJ958_003155</name>
</gene>
<dbReference type="InterPro" id="IPR036291">
    <property type="entry name" value="NAD(P)-bd_dom_sf"/>
</dbReference>
<dbReference type="SUPFAM" id="SSF51735">
    <property type="entry name" value="NAD(P)-binding Rossmann-fold domains"/>
    <property type="match status" value="1"/>
</dbReference>
<comment type="caution">
    <text evidence="2">The sequence shown here is derived from an EMBL/GenBank/DDBJ whole genome shotgun (WGS) entry which is preliminary data.</text>
</comment>
<dbReference type="InterPro" id="IPR016040">
    <property type="entry name" value="NAD(P)-bd_dom"/>
</dbReference>
<dbReference type="Proteomes" id="UP000582231">
    <property type="component" value="Unassembled WGS sequence"/>
</dbReference>
<dbReference type="PANTHER" id="PTHR12126">
    <property type="entry name" value="NADH-UBIQUINONE OXIDOREDUCTASE 39 KDA SUBUNIT-RELATED"/>
    <property type="match status" value="1"/>
</dbReference>
<dbReference type="Pfam" id="PF13460">
    <property type="entry name" value="NAD_binding_10"/>
    <property type="match status" value="1"/>
</dbReference>